<evidence type="ECO:0000259" key="2">
    <source>
        <dbReference type="Pfam" id="PF01926"/>
    </source>
</evidence>
<dbReference type="Gene3D" id="3.40.50.300">
    <property type="entry name" value="P-loop containing nucleotide triphosphate hydrolases"/>
    <property type="match status" value="1"/>
</dbReference>
<accession>A0A7Z9BGA8</accession>
<dbReference type="CDD" id="cd07177">
    <property type="entry name" value="terB_like"/>
    <property type="match status" value="1"/>
</dbReference>
<reference evidence="4" key="1">
    <citation type="submission" date="2019-10" db="EMBL/GenBank/DDBJ databases">
        <authorList>
            <consortium name="Genoscope - CEA"/>
            <person name="William W."/>
        </authorList>
    </citation>
    <scope>NUCLEOTIDE SEQUENCE [LARGE SCALE GENOMIC DNA]</scope>
    <source>
        <strain evidence="4">BBR_PRJEB10994</strain>
    </source>
</reference>
<keyword evidence="1" id="KW-0812">Transmembrane</keyword>
<sequence>MSNYSPVVDPSLDYQFLLVTHMVCADQQIHSEESKTLHELAVEVGIGERTIAEMEKILGQDDDYLSIEEIAKQILPGQQQEAMNQILAIAYVDGFCSVLERKMAQQVAQLWNWPEGEVQKQLIEAGAFSDTHSIIGSEKQELSIGARLLKKAGTILSQSLIDDLAKFVGKTEKIEQLRQEILLSGPEYDQAIRQCAAIAEEDYKYADLALVKTDSALKGLQKSIKLNVQSIENKRTGNAQVNLTTQEVVKQLKVTEEALTGQIIQQLESIQDSLRSKRQALNYFSIAFMGRTKAGKTTLHAIITNDGWDAIGVGKQRTTRFNRVYEWKNIRIIDTPGIGAPGGKSDEEIAESIIDESDIICYVVTDDSIQESEFHFLRLLKEKAKPLIILLNVHKNFKDSKRGPYELDKFLKDPNKLFAMEGQSGLRGHIDRIQRYAQEYYANDYFDIIPVMLLAAQMSREPEHQHHKDQLFQASKIQNFLDSIRSSLIKHGKIRRSQTLLGSTVGSIDNPNLTTAEKAPLQWVQEQSKIYHQLSETLKSKRGGIFTKVRKTQKDTQAFLLQQTETIFQDAINAVPTFAEQHWQSKEQELTLGWEKTLNSLQFEQRLRGSYEESSKTFNKEVQEILEEVGRELELVAQIGQYKFSFKEQGSINFRDIFRISGSILLIASAILVFVSPPIALVVSIVGGLVGFAKNLFKSKEQKRREAVQKISEELYTQLNQEKRKYLKQADENFIQSCQSIITAIEVYFNKLIEGLDDIAKQLDKANNELKDNSKWLNRGYAKRIIDWLNDRDEELNPQNINNSIKKVERNFGQKILIQTKVKISVNKSSEELKSVLQEDLIINDNKIL</sequence>
<dbReference type="RefSeq" id="WP_083623860.1">
    <property type="nucleotide sequence ID" value="NZ_LR735026.1"/>
</dbReference>
<name>A0A7Z9BGA8_9CYAN</name>
<dbReference type="InterPro" id="IPR029024">
    <property type="entry name" value="TerB-like"/>
</dbReference>
<dbReference type="EMBL" id="CZCS02000009">
    <property type="protein sequence ID" value="VXD12611.1"/>
    <property type="molecule type" value="Genomic_DNA"/>
</dbReference>
<dbReference type="OrthoDB" id="434560at2"/>
<dbReference type="Pfam" id="PF01926">
    <property type="entry name" value="MMR_HSR1"/>
    <property type="match status" value="1"/>
</dbReference>
<comment type="caution">
    <text evidence="4">The sequence shown here is derived from an EMBL/GenBank/DDBJ whole genome shotgun (WGS) entry which is preliminary data.</text>
</comment>
<feature type="transmembrane region" description="Helical" evidence="1">
    <location>
        <begin position="664"/>
        <end position="693"/>
    </location>
</feature>
<dbReference type="AlphaFoldDB" id="A0A7Z9BGA8"/>
<proteinExistence type="predicted"/>
<dbReference type="Proteomes" id="UP000182190">
    <property type="component" value="Unassembled WGS sequence"/>
</dbReference>
<organism evidence="4 5">
    <name type="scientific">Planktothrix paucivesiculata PCC 9631</name>
    <dbReference type="NCBI Taxonomy" id="671071"/>
    <lineage>
        <taxon>Bacteria</taxon>
        <taxon>Bacillati</taxon>
        <taxon>Cyanobacteriota</taxon>
        <taxon>Cyanophyceae</taxon>
        <taxon>Oscillatoriophycideae</taxon>
        <taxon>Oscillatoriales</taxon>
        <taxon>Microcoleaceae</taxon>
        <taxon>Planktothrix</taxon>
    </lineage>
</organism>
<evidence type="ECO:0000313" key="5">
    <source>
        <dbReference type="Proteomes" id="UP000182190"/>
    </source>
</evidence>
<feature type="domain" description="Co-chaperone DjlA N-terminal" evidence="3">
    <location>
        <begin position="18"/>
        <end position="117"/>
    </location>
</feature>
<keyword evidence="1" id="KW-0472">Membrane</keyword>
<evidence type="ECO:0000313" key="4">
    <source>
        <dbReference type="EMBL" id="VXD12611.1"/>
    </source>
</evidence>
<dbReference type="Gene3D" id="1.10.3680.10">
    <property type="entry name" value="TerB-like"/>
    <property type="match status" value="1"/>
</dbReference>
<dbReference type="InterPro" id="IPR027417">
    <property type="entry name" value="P-loop_NTPase"/>
</dbReference>
<dbReference type="SUPFAM" id="SSF52540">
    <property type="entry name" value="P-loop containing nucleoside triphosphate hydrolases"/>
    <property type="match status" value="1"/>
</dbReference>
<evidence type="ECO:0000256" key="1">
    <source>
        <dbReference type="SAM" id="Phobius"/>
    </source>
</evidence>
<evidence type="ECO:0000259" key="3">
    <source>
        <dbReference type="Pfam" id="PF05099"/>
    </source>
</evidence>
<protein>
    <submittedName>
        <fullName evidence="4">Predicted membrane associated GTPase</fullName>
    </submittedName>
</protein>
<dbReference type="GO" id="GO:0005525">
    <property type="term" value="F:GTP binding"/>
    <property type="evidence" value="ECO:0007669"/>
    <property type="project" value="InterPro"/>
</dbReference>
<keyword evidence="1" id="KW-1133">Transmembrane helix</keyword>
<keyword evidence="5" id="KW-1185">Reference proteome</keyword>
<dbReference type="InterPro" id="IPR007791">
    <property type="entry name" value="DjlA_N"/>
</dbReference>
<dbReference type="InterPro" id="IPR006073">
    <property type="entry name" value="GTP-bd"/>
</dbReference>
<gene>
    <name evidence="4" type="ORF">PL9631_1060125</name>
</gene>
<dbReference type="Pfam" id="PF05099">
    <property type="entry name" value="TerB"/>
    <property type="match status" value="1"/>
</dbReference>
<feature type="domain" description="G" evidence="2">
    <location>
        <begin position="286"/>
        <end position="392"/>
    </location>
</feature>
<dbReference type="SUPFAM" id="SSF158682">
    <property type="entry name" value="TerB-like"/>
    <property type="match status" value="1"/>
</dbReference>